<dbReference type="EMBL" id="JACSQT010000002">
    <property type="protein sequence ID" value="MBD7936846.1"/>
    <property type="molecule type" value="Genomic_DNA"/>
</dbReference>
<evidence type="ECO:0000313" key="2">
    <source>
        <dbReference type="Proteomes" id="UP000657931"/>
    </source>
</evidence>
<reference evidence="1 2" key="1">
    <citation type="submission" date="2020-08" db="EMBL/GenBank/DDBJ databases">
        <title>A Genomic Blueprint of the Chicken Gut Microbiome.</title>
        <authorList>
            <person name="Gilroy R."/>
            <person name="Ravi A."/>
            <person name="Getino M."/>
            <person name="Pursley I."/>
            <person name="Horton D.L."/>
            <person name="Alikhan N.-F."/>
            <person name="Baker D."/>
            <person name="Gharbi K."/>
            <person name="Hall N."/>
            <person name="Watson M."/>
            <person name="Adriaenssens E.M."/>
            <person name="Foster-Nyarko E."/>
            <person name="Jarju S."/>
            <person name="Secka A."/>
            <person name="Antonio M."/>
            <person name="Oren A."/>
            <person name="Chaudhuri R."/>
            <person name="La Ragione R.M."/>
            <person name="Hildebrand F."/>
            <person name="Pallen M.J."/>
        </authorList>
    </citation>
    <scope>NUCLEOTIDE SEQUENCE [LARGE SCALE GENOMIC DNA]</scope>
    <source>
        <strain evidence="1 2">Sa5YUA1</strain>
    </source>
</reference>
<sequence length="145" mass="16180">MSLQKIFQYFSLCILFIVLVACTKDIPEPETNSILAPVNGLEIRESIPVTTALAKGPQDFLVKHVVEGNDVLIECIVDGVTFREDRQGVKGKFIVYLDGKKTDEISRAAFKIKGLSQGKHHIKLEVVSSDPALYFLTKEFIVQVE</sequence>
<keyword evidence="2" id="KW-1185">Reference proteome</keyword>
<name>A0ABR8QMU8_9BACI</name>
<accession>A0ABR8QMU8</accession>
<gene>
    <name evidence="1" type="ORF">H9655_07370</name>
</gene>
<comment type="caution">
    <text evidence="1">The sequence shown here is derived from an EMBL/GenBank/DDBJ whole genome shotgun (WGS) entry which is preliminary data.</text>
</comment>
<protein>
    <recommendedName>
        <fullName evidence="3">Lipoprotein</fullName>
    </recommendedName>
</protein>
<dbReference type="PROSITE" id="PS51257">
    <property type="entry name" value="PROKAR_LIPOPROTEIN"/>
    <property type="match status" value="1"/>
</dbReference>
<dbReference type="Proteomes" id="UP000657931">
    <property type="component" value="Unassembled WGS sequence"/>
</dbReference>
<evidence type="ECO:0000313" key="1">
    <source>
        <dbReference type="EMBL" id="MBD7936846.1"/>
    </source>
</evidence>
<evidence type="ECO:0008006" key="3">
    <source>
        <dbReference type="Google" id="ProtNLM"/>
    </source>
</evidence>
<organism evidence="1 2">
    <name type="scientific">Cytobacillus stercorigallinarum</name>
    <dbReference type="NCBI Taxonomy" id="2762240"/>
    <lineage>
        <taxon>Bacteria</taxon>
        <taxon>Bacillati</taxon>
        <taxon>Bacillota</taxon>
        <taxon>Bacilli</taxon>
        <taxon>Bacillales</taxon>
        <taxon>Bacillaceae</taxon>
        <taxon>Cytobacillus</taxon>
    </lineage>
</organism>
<proteinExistence type="predicted"/>